<dbReference type="Proteomes" id="UP000824469">
    <property type="component" value="Unassembled WGS sequence"/>
</dbReference>
<keyword evidence="2" id="KW-1185">Reference proteome</keyword>
<protein>
    <submittedName>
        <fullName evidence="1">Uncharacterized protein</fullName>
    </submittedName>
</protein>
<evidence type="ECO:0000313" key="2">
    <source>
        <dbReference type="Proteomes" id="UP000824469"/>
    </source>
</evidence>
<dbReference type="AlphaFoldDB" id="A0AA38CK78"/>
<sequence length="63" mass="7099">QTLVDSKEFAAGKIWAFFGKKRPLGRVVRLLLEGYYTAVRTVGDWGPFGIVEGHFDIIFQPSI</sequence>
<comment type="caution">
    <text evidence="1">The sequence shown here is derived from an EMBL/GenBank/DDBJ whole genome shotgun (WGS) entry which is preliminary data.</text>
</comment>
<feature type="non-terminal residue" evidence="1">
    <location>
        <position position="1"/>
    </location>
</feature>
<organism evidence="1 2">
    <name type="scientific">Taxus chinensis</name>
    <name type="common">Chinese yew</name>
    <name type="synonym">Taxus wallichiana var. chinensis</name>
    <dbReference type="NCBI Taxonomy" id="29808"/>
    <lineage>
        <taxon>Eukaryota</taxon>
        <taxon>Viridiplantae</taxon>
        <taxon>Streptophyta</taxon>
        <taxon>Embryophyta</taxon>
        <taxon>Tracheophyta</taxon>
        <taxon>Spermatophyta</taxon>
        <taxon>Pinopsida</taxon>
        <taxon>Pinidae</taxon>
        <taxon>Conifers II</taxon>
        <taxon>Cupressales</taxon>
        <taxon>Taxaceae</taxon>
        <taxon>Taxus</taxon>
    </lineage>
</organism>
<proteinExistence type="predicted"/>
<gene>
    <name evidence="1" type="ORF">KI387_030006</name>
</gene>
<feature type="non-terminal residue" evidence="1">
    <location>
        <position position="63"/>
    </location>
</feature>
<reference evidence="1 2" key="1">
    <citation type="journal article" date="2021" name="Nat. Plants">
        <title>The Taxus genome provides insights into paclitaxel biosynthesis.</title>
        <authorList>
            <person name="Xiong X."/>
            <person name="Gou J."/>
            <person name="Liao Q."/>
            <person name="Li Y."/>
            <person name="Zhou Q."/>
            <person name="Bi G."/>
            <person name="Li C."/>
            <person name="Du R."/>
            <person name="Wang X."/>
            <person name="Sun T."/>
            <person name="Guo L."/>
            <person name="Liang H."/>
            <person name="Lu P."/>
            <person name="Wu Y."/>
            <person name="Zhang Z."/>
            <person name="Ro D.K."/>
            <person name="Shang Y."/>
            <person name="Huang S."/>
            <person name="Yan J."/>
        </authorList>
    </citation>
    <scope>NUCLEOTIDE SEQUENCE [LARGE SCALE GENOMIC DNA]</scope>
    <source>
        <strain evidence="1">Ta-2019</strain>
    </source>
</reference>
<dbReference type="EMBL" id="JAHRHJ020000010">
    <property type="protein sequence ID" value="KAH9298324.1"/>
    <property type="molecule type" value="Genomic_DNA"/>
</dbReference>
<evidence type="ECO:0000313" key="1">
    <source>
        <dbReference type="EMBL" id="KAH9298324.1"/>
    </source>
</evidence>
<name>A0AA38CK78_TAXCH</name>
<accession>A0AA38CK78</accession>